<dbReference type="InterPro" id="IPR053951">
    <property type="entry name" value="K_trans_N"/>
</dbReference>
<feature type="domain" description="K+ potassium transporter integral membrane" evidence="11">
    <location>
        <begin position="58"/>
        <end position="549"/>
    </location>
</feature>
<evidence type="ECO:0000256" key="7">
    <source>
        <dbReference type="ARBA" id="ARBA00022989"/>
    </source>
</evidence>
<keyword evidence="6 10" id="KW-0630">Potassium</keyword>
<evidence type="ECO:0000256" key="2">
    <source>
        <dbReference type="ARBA" id="ARBA00008440"/>
    </source>
</evidence>
<reference evidence="13 14" key="1">
    <citation type="journal article" date="2018" name="PLoS Genet.">
        <title>Population sequencing reveals clonal diversity and ancestral inbreeding in the grapevine cultivar Chardonnay.</title>
        <authorList>
            <person name="Roach M.J."/>
            <person name="Johnson D.L."/>
            <person name="Bohlmann J."/>
            <person name="van Vuuren H.J."/>
            <person name="Jones S.J."/>
            <person name="Pretorius I.S."/>
            <person name="Schmidt S.A."/>
            <person name="Borneman A.R."/>
        </authorList>
    </citation>
    <scope>NUCLEOTIDE SEQUENCE [LARGE SCALE GENOMIC DNA]</scope>
    <source>
        <strain evidence="14">cv. Chardonnay</strain>
        <tissue evidence="13">Leaf</tissue>
    </source>
</reference>
<dbReference type="EMBL" id="QGNW01002166">
    <property type="protein sequence ID" value="RVW24721.1"/>
    <property type="molecule type" value="Genomic_DNA"/>
</dbReference>
<keyword evidence="4 10" id="KW-0633">Potassium transport</keyword>
<sequence length="764" mass="85020">MDTEMGSVNQESRLVSQWFTLCLAPEKGVENVFSSKLFLPFQFSLFHLQKFYKTTLCLAYQSLGVVYGDLSISPIYVYQTTFSGGMKLYENNHEILGVLSLVIWTLTIIPLFKYVIFVLGADDNGEGGTFALYSLLCRHSKMGLLNASYAARENISSCDSQIPTEETRTSLLLKEFFQKHRSSRIVLLLVVLLGTSMVIGDGILTPTMSVLSAVIGIKVQVKELHENHAVIIACVILVGLFALQHFGTHKVGFLFAPILIAWLLCISGIGIYNIIHWNPHVIRAISPHYIYNFFRETGKVGWSSLGAIVLCITGAEAMFADLGHFSKLSVRIAFTAIVYPCLILAYMGEAAYLSQNRTDVEHSFHKAIPKLMFWPVFIIATLATVVGSQAIISATFSIISQCRALRCFPRVKIVHTSSQVHGQIYIPEVNWILMGLCIAVAIGFRDISMIGHAYGLAVITVMFVTTCLMFLIISTVWKQNIMAASMFIVIFGSVELLYFLACIAKVQRGGWLPILFSLVFMSLMSIWQYGTSKKHQFELENKVCLESLFSLGPSLGISRVPGIGLIYTNLESGVPPMFAHFVTNFPAFHRILIFVTLQSLMVPKVPPGERFLVSRIGSSEFYLYHCVVRYGYKDVRDSYDFETKLIEKVAAFLQSEELAVTEQPMEKAVATGNGAGVGSGKRRKVQFQCVELNEEVKELMEARESGVAYMIGNPSIIANEVSSPVKKFVINVVYGFLRRNCRLPAIALGIPHTSLVEVGMVYHV</sequence>
<dbReference type="GO" id="GO:0005886">
    <property type="term" value="C:plasma membrane"/>
    <property type="evidence" value="ECO:0007669"/>
    <property type="project" value="UniProtKB-SubCell"/>
</dbReference>
<feature type="transmembrane region" description="Helical" evidence="10">
    <location>
        <begin position="185"/>
        <end position="217"/>
    </location>
</feature>
<feature type="transmembrane region" description="Helical" evidence="10">
    <location>
        <begin position="424"/>
        <end position="444"/>
    </location>
</feature>
<feature type="transmembrane region" description="Helical" evidence="10">
    <location>
        <begin position="373"/>
        <end position="399"/>
    </location>
</feature>
<feature type="transmembrane region" description="Helical" evidence="10">
    <location>
        <begin position="300"/>
        <end position="320"/>
    </location>
</feature>
<keyword evidence="9 10" id="KW-0472">Membrane</keyword>
<feature type="transmembrane region" description="Helical" evidence="10">
    <location>
        <begin position="511"/>
        <end position="530"/>
    </location>
</feature>
<feature type="transmembrane region" description="Helical" evidence="10">
    <location>
        <begin position="253"/>
        <end position="275"/>
    </location>
</feature>
<feature type="transmembrane region" description="Helical" evidence="10">
    <location>
        <begin position="95"/>
        <end position="116"/>
    </location>
</feature>
<dbReference type="AlphaFoldDB" id="A0A438CND6"/>
<keyword evidence="5 10" id="KW-0812">Transmembrane</keyword>
<dbReference type="Proteomes" id="UP000288805">
    <property type="component" value="Unassembled WGS sequence"/>
</dbReference>
<evidence type="ECO:0000256" key="9">
    <source>
        <dbReference type="ARBA" id="ARBA00023136"/>
    </source>
</evidence>
<evidence type="ECO:0000256" key="5">
    <source>
        <dbReference type="ARBA" id="ARBA00022692"/>
    </source>
</evidence>
<feature type="transmembrane region" description="Helical" evidence="10">
    <location>
        <begin position="332"/>
        <end position="353"/>
    </location>
</feature>
<dbReference type="PANTHER" id="PTHR30540:SF88">
    <property type="entry name" value="POTASSIUM TRANSPORTER 13-RELATED"/>
    <property type="match status" value="1"/>
</dbReference>
<keyword evidence="7 10" id="KW-1133">Transmembrane helix</keyword>
<evidence type="ECO:0000259" key="12">
    <source>
        <dbReference type="Pfam" id="PF22776"/>
    </source>
</evidence>
<evidence type="ECO:0000256" key="3">
    <source>
        <dbReference type="ARBA" id="ARBA00022448"/>
    </source>
</evidence>
<evidence type="ECO:0000313" key="14">
    <source>
        <dbReference type="Proteomes" id="UP000288805"/>
    </source>
</evidence>
<evidence type="ECO:0000256" key="1">
    <source>
        <dbReference type="ARBA" id="ARBA00004651"/>
    </source>
</evidence>
<dbReference type="PANTHER" id="PTHR30540">
    <property type="entry name" value="OSMOTIC STRESS POTASSIUM TRANSPORTER"/>
    <property type="match status" value="1"/>
</dbReference>
<gene>
    <name evidence="13" type="primary">HAK13_3</name>
    <name evidence="13" type="ORF">CK203_082240</name>
</gene>
<keyword evidence="8 10" id="KW-0406">Ion transport</keyword>
<name>A0A438CND6_VITVI</name>
<organism evidence="13 14">
    <name type="scientific">Vitis vinifera</name>
    <name type="common">Grape</name>
    <dbReference type="NCBI Taxonomy" id="29760"/>
    <lineage>
        <taxon>Eukaryota</taxon>
        <taxon>Viridiplantae</taxon>
        <taxon>Streptophyta</taxon>
        <taxon>Embryophyta</taxon>
        <taxon>Tracheophyta</taxon>
        <taxon>Spermatophyta</taxon>
        <taxon>Magnoliopsida</taxon>
        <taxon>eudicotyledons</taxon>
        <taxon>Gunneridae</taxon>
        <taxon>Pentapetalae</taxon>
        <taxon>rosids</taxon>
        <taxon>Vitales</taxon>
        <taxon>Vitaceae</taxon>
        <taxon>Viteae</taxon>
        <taxon>Vitis</taxon>
    </lineage>
</organism>
<comment type="caution">
    <text evidence="10">Lacks conserved residue(s) required for the propagation of feature annotation.</text>
</comment>
<evidence type="ECO:0000256" key="4">
    <source>
        <dbReference type="ARBA" id="ARBA00022538"/>
    </source>
</evidence>
<accession>A0A438CND6</accession>
<comment type="similarity">
    <text evidence="2 10">Belongs to the HAK/KUP transporter (TC 2.A.72.3) family.</text>
</comment>
<keyword evidence="3" id="KW-0813">Transport</keyword>
<evidence type="ECO:0000313" key="13">
    <source>
        <dbReference type="EMBL" id="RVW24721.1"/>
    </source>
</evidence>
<evidence type="ECO:0000256" key="6">
    <source>
        <dbReference type="ARBA" id="ARBA00022958"/>
    </source>
</evidence>
<comment type="function">
    <text evidence="10">Potassium transporter.</text>
</comment>
<evidence type="ECO:0000259" key="11">
    <source>
        <dbReference type="Pfam" id="PF02705"/>
    </source>
</evidence>
<proteinExistence type="inferred from homology"/>
<feature type="transmembrane region" description="Helical" evidence="10">
    <location>
        <begin position="483"/>
        <end position="504"/>
    </location>
</feature>
<evidence type="ECO:0000256" key="10">
    <source>
        <dbReference type="RuleBase" id="RU321113"/>
    </source>
</evidence>
<comment type="subcellular location">
    <subcellularLocation>
        <location evidence="1">Cell membrane</location>
        <topology evidence="1">Multi-pass membrane protein</topology>
    </subcellularLocation>
    <subcellularLocation>
        <location evidence="10">Membrane</location>
        <topology evidence="10">Multi-pass membrane protein</topology>
    </subcellularLocation>
</comment>
<feature type="transmembrane region" description="Helical" evidence="10">
    <location>
        <begin position="456"/>
        <end position="477"/>
    </location>
</feature>
<feature type="domain" description="K+ potassium transporter C-terminal" evidence="12">
    <location>
        <begin position="561"/>
        <end position="763"/>
    </location>
</feature>
<evidence type="ECO:0000256" key="8">
    <source>
        <dbReference type="ARBA" id="ARBA00023065"/>
    </source>
</evidence>
<dbReference type="GO" id="GO:0015079">
    <property type="term" value="F:potassium ion transmembrane transporter activity"/>
    <property type="evidence" value="ECO:0007669"/>
    <property type="project" value="UniProtKB-UniRule"/>
</dbReference>
<dbReference type="NCBIfam" id="TIGR00794">
    <property type="entry name" value="kup"/>
    <property type="match status" value="1"/>
</dbReference>
<feature type="transmembrane region" description="Helical" evidence="10">
    <location>
        <begin position="229"/>
        <end position="247"/>
    </location>
</feature>
<dbReference type="InterPro" id="IPR003855">
    <property type="entry name" value="K+_transporter"/>
</dbReference>
<protein>
    <recommendedName>
        <fullName evidence="10">Potassium transporter</fullName>
    </recommendedName>
</protein>
<comment type="caution">
    <text evidence="13">The sequence shown here is derived from an EMBL/GenBank/DDBJ whole genome shotgun (WGS) entry which is preliminary data.</text>
</comment>
<dbReference type="Pfam" id="PF22776">
    <property type="entry name" value="K_trans_C"/>
    <property type="match status" value="1"/>
</dbReference>
<dbReference type="InterPro" id="IPR053952">
    <property type="entry name" value="K_trans_C"/>
</dbReference>
<dbReference type="Pfam" id="PF02705">
    <property type="entry name" value="K_trans"/>
    <property type="match status" value="1"/>
</dbReference>